<dbReference type="GO" id="GO:0120159">
    <property type="term" value="F:rRNA pseudouridine synthase activity"/>
    <property type="evidence" value="ECO:0007669"/>
    <property type="project" value="UniProtKB-ARBA"/>
</dbReference>
<comment type="function">
    <text evidence="6">Responsible for synthesis of pseudouridine from uracil.</text>
</comment>
<dbReference type="Pfam" id="PF00849">
    <property type="entry name" value="PseudoU_synth_2"/>
    <property type="match status" value="1"/>
</dbReference>
<proteinExistence type="inferred from homology"/>
<evidence type="ECO:0000313" key="9">
    <source>
        <dbReference type="Proteomes" id="UP000886861"/>
    </source>
</evidence>
<dbReference type="InterPro" id="IPR002942">
    <property type="entry name" value="S4_RNA-bd"/>
</dbReference>
<evidence type="ECO:0000256" key="3">
    <source>
        <dbReference type="ARBA" id="ARBA00023235"/>
    </source>
</evidence>
<dbReference type="PROSITE" id="PS50889">
    <property type="entry name" value="S4"/>
    <property type="match status" value="1"/>
</dbReference>
<evidence type="ECO:0000256" key="5">
    <source>
        <dbReference type="PROSITE-ProRule" id="PRU00182"/>
    </source>
</evidence>
<name>A0A9D1NF01_9FIRM</name>
<dbReference type="PANTHER" id="PTHR21600">
    <property type="entry name" value="MITOCHONDRIAL RNA PSEUDOURIDINE SYNTHASE"/>
    <property type="match status" value="1"/>
</dbReference>
<dbReference type="Pfam" id="PF01479">
    <property type="entry name" value="S4"/>
    <property type="match status" value="1"/>
</dbReference>
<dbReference type="CDD" id="cd02869">
    <property type="entry name" value="PseudoU_synth_RluA_like"/>
    <property type="match status" value="1"/>
</dbReference>
<dbReference type="Proteomes" id="UP000886861">
    <property type="component" value="Unassembled WGS sequence"/>
</dbReference>
<dbReference type="SMART" id="SM00363">
    <property type="entry name" value="S4"/>
    <property type="match status" value="1"/>
</dbReference>
<dbReference type="AlphaFoldDB" id="A0A9D1NF01"/>
<dbReference type="NCBIfam" id="TIGR00005">
    <property type="entry name" value="rluA_subfam"/>
    <property type="match status" value="1"/>
</dbReference>
<dbReference type="CDD" id="cd00165">
    <property type="entry name" value="S4"/>
    <property type="match status" value="1"/>
</dbReference>
<dbReference type="InterPro" id="IPR006145">
    <property type="entry name" value="PsdUridine_synth_RsuA/RluA"/>
</dbReference>
<dbReference type="PROSITE" id="PS01129">
    <property type="entry name" value="PSI_RLU"/>
    <property type="match status" value="1"/>
</dbReference>
<dbReference type="EMBL" id="DVOJ01000007">
    <property type="protein sequence ID" value="HIV01336.1"/>
    <property type="molecule type" value="Genomic_DNA"/>
</dbReference>
<comment type="caution">
    <text evidence="8">The sequence shown here is derived from an EMBL/GenBank/DDBJ whole genome shotgun (WGS) entry which is preliminary data.</text>
</comment>
<dbReference type="GO" id="GO:0003723">
    <property type="term" value="F:RNA binding"/>
    <property type="evidence" value="ECO:0007669"/>
    <property type="project" value="UniProtKB-KW"/>
</dbReference>
<feature type="active site" evidence="4">
    <location>
        <position position="135"/>
    </location>
</feature>
<comment type="similarity">
    <text evidence="2 6">Belongs to the pseudouridine synthase RluA family.</text>
</comment>
<protein>
    <recommendedName>
        <fullName evidence="6">Pseudouridine synthase</fullName>
        <ecNumber evidence="6">5.4.99.-</ecNumber>
    </recommendedName>
</protein>
<dbReference type="SUPFAM" id="SSF55174">
    <property type="entry name" value="Alpha-L RNA-binding motif"/>
    <property type="match status" value="1"/>
</dbReference>
<comment type="catalytic activity">
    <reaction evidence="1 6">
        <text>a uridine in RNA = a pseudouridine in RNA</text>
        <dbReference type="Rhea" id="RHEA:48348"/>
        <dbReference type="Rhea" id="RHEA-COMP:12068"/>
        <dbReference type="Rhea" id="RHEA-COMP:12069"/>
        <dbReference type="ChEBI" id="CHEBI:65314"/>
        <dbReference type="ChEBI" id="CHEBI:65315"/>
    </reaction>
</comment>
<evidence type="ECO:0000256" key="1">
    <source>
        <dbReference type="ARBA" id="ARBA00000073"/>
    </source>
</evidence>
<dbReference type="Gene3D" id="3.30.2350.10">
    <property type="entry name" value="Pseudouridine synthase"/>
    <property type="match status" value="1"/>
</dbReference>
<dbReference type="InterPro" id="IPR006224">
    <property type="entry name" value="PsdUridine_synth_RluA-like_CS"/>
</dbReference>
<dbReference type="EC" id="5.4.99.-" evidence="6"/>
<evidence type="ECO:0000256" key="4">
    <source>
        <dbReference type="PIRSR" id="PIRSR606225-1"/>
    </source>
</evidence>
<dbReference type="Gene3D" id="3.10.290.10">
    <property type="entry name" value="RNA-binding S4 domain"/>
    <property type="match status" value="1"/>
</dbReference>
<gene>
    <name evidence="8" type="ORF">IAA62_02125</name>
</gene>
<sequence>MDFNIEEKDKNKRLDIFLLEKYPDLTRSHIKNMIDGGKALLNGKTVKAGEKLRVNDKIHVENLEPEEVKTKPEDIPIEIVYEDDDLAVINKPQGMVVHAGAGNTTGTLVNALLFKLKNLSGINGKLRPGIVHRLDKNTSGLLLIAKNDFAHNSLAKQIQEKTCVRKYIALLEGTLKEQEGHIETHISRDKKHRTLMNVCPESQGKLAITDYKVLKYYNGYTLVEFTLKTGRTHQIRVHASRVLHKPIVGDKEYNPSTKLNGQLLHAYKIEFTQPRTGQRITLETSLPENFKKVLKKLQEK</sequence>
<dbReference type="InterPro" id="IPR050188">
    <property type="entry name" value="RluA_PseudoU_synthase"/>
</dbReference>
<dbReference type="GO" id="GO:0000455">
    <property type="term" value="P:enzyme-directed rRNA pseudouridine synthesis"/>
    <property type="evidence" value="ECO:0007669"/>
    <property type="project" value="TreeGrafter"/>
</dbReference>
<keyword evidence="5" id="KW-0694">RNA-binding</keyword>
<dbReference type="InterPro" id="IPR036986">
    <property type="entry name" value="S4_RNA-bd_sf"/>
</dbReference>
<organism evidence="8 9">
    <name type="scientific">Candidatus Caccopulliclostridium gallistercoris</name>
    <dbReference type="NCBI Taxonomy" id="2840719"/>
    <lineage>
        <taxon>Bacteria</taxon>
        <taxon>Bacillati</taxon>
        <taxon>Bacillota</taxon>
        <taxon>Clostridia</taxon>
        <taxon>Candidatus Caccopulliclostridium</taxon>
    </lineage>
</organism>
<keyword evidence="3 6" id="KW-0413">Isomerase</keyword>
<evidence type="ECO:0000313" key="8">
    <source>
        <dbReference type="EMBL" id="HIV01336.1"/>
    </source>
</evidence>
<feature type="domain" description="RNA-binding S4" evidence="7">
    <location>
        <begin position="12"/>
        <end position="76"/>
    </location>
</feature>
<reference evidence="8" key="2">
    <citation type="journal article" date="2021" name="PeerJ">
        <title>Extensive microbial diversity within the chicken gut microbiome revealed by metagenomics and culture.</title>
        <authorList>
            <person name="Gilroy R."/>
            <person name="Ravi A."/>
            <person name="Getino M."/>
            <person name="Pursley I."/>
            <person name="Horton D.L."/>
            <person name="Alikhan N.F."/>
            <person name="Baker D."/>
            <person name="Gharbi K."/>
            <person name="Hall N."/>
            <person name="Watson M."/>
            <person name="Adriaenssens E.M."/>
            <person name="Foster-Nyarko E."/>
            <person name="Jarju S."/>
            <person name="Secka A."/>
            <person name="Antonio M."/>
            <person name="Oren A."/>
            <person name="Chaudhuri R.R."/>
            <person name="La Ragione R."/>
            <person name="Hildebrand F."/>
            <person name="Pallen M.J."/>
        </authorList>
    </citation>
    <scope>NUCLEOTIDE SEQUENCE</scope>
    <source>
        <strain evidence="8">CHK186-9395</strain>
    </source>
</reference>
<dbReference type="InterPro" id="IPR006225">
    <property type="entry name" value="PsdUridine_synth_RluC/D"/>
</dbReference>
<accession>A0A9D1NF01</accession>
<dbReference type="SUPFAM" id="SSF55120">
    <property type="entry name" value="Pseudouridine synthase"/>
    <property type="match status" value="1"/>
</dbReference>
<evidence type="ECO:0000256" key="2">
    <source>
        <dbReference type="ARBA" id="ARBA00010876"/>
    </source>
</evidence>
<dbReference type="PANTHER" id="PTHR21600:SF44">
    <property type="entry name" value="RIBOSOMAL LARGE SUBUNIT PSEUDOURIDINE SYNTHASE D"/>
    <property type="match status" value="1"/>
</dbReference>
<reference evidence="8" key="1">
    <citation type="submission" date="2020-10" db="EMBL/GenBank/DDBJ databases">
        <authorList>
            <person name="Gilroy R."/>
        </authorList>
    </citation>
    <scope>NUCLEOTIDE SEQUENCE</scope>
    <source>
        <strain evidence="8">CHK186-9395</strain>
    </source>
</reference>
<evidence type="ECO:0000256" key="6">
    <source>
        <dbReference type="RuleBase" id="RU362028"/>
    </source>
</evidence>
<dbReference type="InterPro" id="IPR020103">
    <property type="entry name" value="PsdUridine_synth_cat_dom_sf"/>
</dbReference>
<evidence type="ECO:0000259" key="7">
    <source>
        <dbReference type="SMART" id="SM00363"/>
    </source>
</evidence>